<dbReference type="CDD" id="cd05382">
    <property type="entry name" value="CAP_GAPR1-like"/>
    <property type="match status" value="1"/>
</dbReference>
<dbReference type="SUPFAM" id="SSF55797">
    <property type="entry name" value="PR-1-like"/>
    <property type="match status" value="1"/>
</dbReference>
<dbReference type="OrthoDB" id="337038at2759"/>
<evidence type="ECO:0000313" key="4">
    <source>
        <dbReference type="EMBL" id="KAG5678132.1"/>
    </source>
</evidence>
<dbReference type="InterPro" id="IPR014044">
    <property type="entry name" value="CAP_dom"/>
</dbReference>
<comment type="subcellular location">
    <subcellularLocation>
        <location evidence="1">Secreted</location>
    </subcellularLocation>
</comment>
<evidence type="ECO:0000256" key="2">
    <source>
        <dbReference type="ARBA" id="ARBA00022525"/>
    </source>
</evidence>
<feature type="domain" description="SCP" evidence="3">
    <location>
        <begin position="10"/>
        <end position="145"/>
    </location>
</feature>
<dbReference type="Pfam" id="PF00188">
    <property type="entry name" value="CAP"/>
    <property type="match status" value="1"/>
</dbReference>
<keyword evidence="2" id="KW-0964">Secreted</keyword>
<dbReference type="InterPro" id="IPR034113">
    <property type="entry name" value="SCP_GAPR1-like"/>
</dbReference>
<dbReference type="Proteomes" id="UP001107558">
    <property type="component" value="Chromosome 2"/>
</dbReference>
<dbReference type="EMBL" id="JADBJN010000002">
    <property type="protein sequence ID" value="KAG5678132.1"/>
    <property type="molecule type" value="Genomic_DNA"/>
</dbReference>
<keyword evidence="5" id="KW-1185">Reference proteome</keyword>
<dbReference type="AlphaFoldDB" id="A0A9J6C7J3"/>
<dbReference type="FunFam" id="3.40.33.10:FF:000010">
    <property type="entry name" value="Predicted protein"/>
    <property type="match status" value="1"/>
</dbReference>
<dbReference type="InterPro" id="IPR035940">
    <property type="entry name" value="CAP_sf"/>
</dbReference>
<accession>A0A9J6C7J3</accession>
<name>A0A9J6C7J3_POLVA</name>
<evidence type="ECO:0000256" key="1">
    <source>
        <dbReference type="ARBA" id="ARBA00004613"/>
    </source>
</evidence>
<evidence type="ECO:0000313" key="5">
    <source>
        <dbReference type="Proteomes" id="UP001107558"/>
    </source>
</evidence>
<dbReference type="GO" id="GO:0005576">
    <property type="term" value="C:extracellular region"/>
    <property type="evidence" value="ECO:0007669"/>
    <property type="project" value="UniProtKB-SubCell"/>
</dbReference>
<dbReference type="SMART" id="SM00198">
    <property type="entry name" value="SCP"/>
    <property type="match status" value="1"/>
</dbReference>
<proteinExistence type="predicted"/>
<organism evidence="4 5">
    <name type="scientific">Polypedilum vanderplanki</name>
    <name type="common">Sleeping chironomid midge</name>
    <dbReference type="NCBI Taxonomy" id="319348"/>
    <lineage>
        <taxon>Eukaryota</taxon>
        <taxon>Metazoa</taxon>
        <taxon>Ecdysozoa</taxon>
        <taxon>Arthropoda</taxon>
        <taxon>Hexapoda</taxon>
        <taxon>Insecta</taxon>
        <taxon>Pterygota</taxon>
        <taxon>Neoptera</taxon>
        <taxon>Endopterygota</taxon>
        <taxon>Diptera</taxon>
        <taxon>Nematocera</taxon>
        <taxon>Chironomoidea</taxon>
        <taxon>Chironomidae</taxon>
        <taxon>Chironominae</taxon>
        <taxon>Polypedilum</taxon>
        <taxon>Polypedilum</taxon>
    </lineage>
</organism>
<evidence type="ECO:0000259" key="3">
    <source>
        <dbReference type="SMART" id="SM00198"/>
    </source>
</evidence>
<dbReference type="Gene3D" id="3.40.33.10">
    <property type="entry name" value="CAP"/>
    <property type="match status" value="1"/>
</dbReference>
<gene>
    <name evidence="4" type="ORF">PVAND_007830</name>
</gene>
<dbReference type="PANTHER" id="PTHR10334">
    <property type="entry name" value="CYSTEINE-RICH SECRETORY PROTEIN-RELATED"/>
    <property type="match status" value="1"/>
</dbReference>
<dbReference type="InterPro" id="IPR001283">
    <property type="entry name" value="CRISP-related"/>
</dbReference>
<comment type="caution">
    <text evidence="4">The sequence shown here is derived from an EMBL/GenBank/DDBJ whole genome shotgun (WGS) entry which is preliminary data.</text>
</comment>
<sequence length="174" mass="19755">MCSGGGKFTAFQVDCLEAHNDYRLRHGVPRIELEKGLCKLAQEWANYLRDCGSLMPSKSCSYGENIYYKCSDRKVSPDPFEPVISWYNEGKKVTCNTNYPIKDIKHFAQVIWAKTKCMGVGYALSDDQTRLYVVANYYPPGNDPKTFCDNVKPLRDTVNFKKKVVTCPSIAKVL</sequence>
<reference evidence="4" key="1">
    <citation type="submission" date="2021-03" db="EMBL/GenBank/DDBJ databases">
        <title>Chromosome level genome of the anhydrobiotic midge Polypedilum vanderplanki.</title>
        <authorList>
            <person name="Yoshida Y."/>
            <person name="Kikawada T."/>
            <person name="Gusev O."/>
        </authorList>
    </citation>
    <scope>NUCLEOTIDE SEQUENCE</scope>
    <source>
        <strain evidence="4">NIAS01</strain>
        <tissue evidence="4">Whole body or cell culture</tissue>
    </source>
</reference>
<protein>
    <recommendedName>
        <fullName evidence="3">SCP domain-containing protein</fullName>
    </recommendedName>
</protein>